<dbReference type="EMBL" id="NMPR01000101">
    <property type="protein sequence ID" value="KAA8630533.1"/>
    <property type="molecule type" value="Genomic_DNA"/>
</dbReference>
<proteinExistence type="predicted"/>
<reference evidence="11 12" key="1">
    <citation type="submission" date="2017-07" db="EMBL/GenBank/DDBJ databases">
        <title>Genome sequence of the Sordaria macrospora wild type strain R19027.</title>
        <authorList>
            <person name="Nowrousian M."/>
            <person name="Teichert I."/>
            <person name="Kueck U."/>
        </authorList>
    </citation>
    <scope>NUCLEOTIDE SEQUENCE [LARGE SCALE GENOMIC DNA]</scope>
    <source>
        <strain evidence="11 12">R19027</strain>
        <tissue evidence="11">Mycelium</tissue>
    </source>
</reference>
<evidence type="ECO:0000256" key="3">
    <source>
        <dbReference type="ARBA" id="ARBA00022679"/>
    </source>
</evidence>
<dbReference type="OMA" id="RYPFRCC"/>
<dbReference type="GO" id="GO:0016567">
    <property type="term" value="P:protein ubiquitination"/>
    <property type="evidence" value="ECO:0007669"/>
    <property type="project" value="InterPro"/>
</dbReference>
<dbReference type="PROSITE" id="PS51873">
    <property type="entry name" value="TRIAD"/>
    <property type="match status" value="1"/>
</dbReference>
<dbReference type="GO" id="GO:0061630">
    <property type="term" value="F:ubiquitin protein ligase activity"/>
    <property type="evidence" value="ECO:0007669"/>
    <property type="project" value="UniProtKB-EC"/>
</dbReference>
<feature type="compositionally biased region" description="Polar residues" evidence="9">
    <location>
        <begin position="476"/>
        <end position="487"/>
    </location>
</feature>
<name>A0A8S8ZKF4_SORMA</name>
<dbReference type="PANTHER" id="PTHR11685">
    <property type="entry name" value="RBR FAMILY RING FINGER AND IBR DOMAIN-CONTAINING"/>
    <property type="match status" value="1"/>
</dbReference>
<keyword evidence="4" id="KW-0479">Metal-binding</keyword>
<gene>
    <name evidence="11" type="ORF">SMACR_05629</name>
</gene>
<evidence type="ECO:0000256" key="5">
    <source>
        <dbReference type="ARBA" id="ARBA00022737"/>
    </source>
</evidence>
<evidence type="ECO:0000259" key="10">
    <source>
        <dbReference type="PROSITE" id="PS51873"/>
    </source>
</evidence>
<dbReference type="VEuPathDB" id="FungiDB:SMAC_05629"/>
<evidence type="ECO:0000256" key="8">
    <source>
        <dbReference type="ARBA" id="ARBA00022833"/>
    </source>
</evidence>
<feature type="domain" description="RING-type" evidence="10">
    <location>
        <begin position="36"/>
        <end position="254"/>
    </location>
</feature>
<dbReference type="Gene3D" id="1.20.120.1750">
    <property type="match status" value="1"/>
</dbReference>
<evidence type="ECO:0000313" key="12">
    <source>
        <dbReference type="Proteomes" id="UP000433876"/>
    </source>
</evidence>
<comment type="catalytic activity">
    <reaction evidence="1">
        <text>[E2 ubiquitin-conjugating enzyme]-S-ubiquitinyl-L-cysteine + [acceptor protein]-L-lysine = [E2 ubiquitin-conjugating enzyme]-L-cysteine + [acceptor protein]-N(6)-ubiquitinyl-L-lysine.</text>
        <dbReference type="EC" id="2.3.2.31"/>
    </reaction>
</comment>
<feature type="region of interest" description="Disordered" evidence="9">
    <location>
        <begin position="451"/>
        <end position="487"/>
    </location>
</feature>
<keyword evidence="5" id="KW-0677">Repeat</keyword>
<feature type="region of interest" description="Disordered" evidence="9">
    <location>
        <begin position="1"/>
        <end position="35"/>
    </location>
</feature>
<dbReference type="CDD" id="cd22584">
    <property type="entry name" value="Rcat_RBR_unk"/>
    <property type="match status" value="1"/>
</dbReference>
<evidence type="ECO:0000256" key="4">
    <source>
        <dbReference type="ARBA" id="ARBA00022723"/>
    </source>
</evidence>
<dbReference type="InterPro" id="IPR044066">
    <property type="entry name" value="TRIAD_supradom"/>
</dbReference>
<comment type="caution">
    <text evidence="11">The sequence shown here is derived from an EMBL/GenBank/DDBJ whole genome shotgun (WGS) entry which is preliminary data.</text>
</comment>
<dbReference type="EC" id="2.3.2.31" evidence="2"/>
<keyword evidence="7" id="KW-0833">Ubl conjugation pathway</keyword>
<dbReference type="InterPro" id="IPR031127">
    <property type="entry name" value="E3_UB_ligase_RBR"/>
</dbReference>
<evidence type="ECO:0000256" key="6">
    <source>
        <dbReference type="ARBA" id="ARBA00022771"/>
    </source>
</evidence>
<feature type="region of interest" description="Disordered" evidence="9">
    <location>
        <begin position="395"/>
        <end position="418"/>
    </location>
</feature>
<dbReference type="SMART" id="SM00647">
    <property type="entry name" value="IBR"/>
    <property type="match status" value="2"/>
</dbReference>
<protein>
    <recommendedName>
        <fullName evidence="2">RBR-type E3 ubiquitin transferase</fullName>
        <ecNumber evidence="2">2.3.2.31</ecNumber>
    </recommendedName>
</protein>
<keyword evidence="3" id="KW-0808">Transferase</keyword>
<dbReference type="Proteomes" id="UP000433876">
    <property type="component" value="Unassembled WGS sequence"/>
</dbReference>
<organism evidence="11 12">
    <name type="scientific">Sordaria macrospora</name>
    <dbReference type="NCBI Taxonomy" id="5147"/>
    <lineage>
        <taxon>Eukaryota</taxon>
        <taxon>Fungi</taxon>
        <taxon>Dikarya</taxon>
        <taxon>Ascomycota</taxon>
        <taxon>Pezizomycotina</taxon>
        <taxon>Sordariomycetes</taxon>
        <taxon>Sordariomycetidae</taxon>
        <taxon>Sordariales</taxon>
        <taxon>Sordariaceae</taxon>
        <taxon>Sordaria</taxon>
    </lineage>
</organism>
<keyword evidence="6" id="KW-0863">Zinc-finger</keyword>
<dbReference type="CDD" id="cd20335">
    <property type="entry name" value="BRcat_RBR"/>
    <property type="match status" value="1"/>
</dbReference>
<evidence type="ECO:0000256" key="1">
    <source>
        <dbReference type="ARBA" id="ARBA00001798"/>
    </source>
</evidence>
<accession>A0A8S8ZKF4</accession>
<dbReference type="InterPro" id="IPR002867">
    <property type="entry name" value="IBR_dom"/>
</dbReference>
<evidence type="ECO:0000313" key="11">
    <source>
        <dbReference type="EMBL" id="KAA8630533.1"/>
    </source>
</evidence>
<dbReference type="Pfam" id="PF01485">
    <property type="entry name" value="IBR"/>
    <property type="match status" value="2"/>
</dbReference>
<dbReference type="AlphaFoldDB" id="A0A8S8ZKF4"/>
<evidence type="ECO:0000256" key="7">
    <source>
        <dbReference type="ARBA" id="ARBA00022786"/>
    </source>
</evidence>
<dbReference type="GO" id="GO:0008270">
    <property type="term" value="F:zinc ion binding"/>
    <property type="evidence" value="ECO:0007669"/>
    <property type="project" value="UniProtKB-KW"/>
</dbReference>
<evidence type="ECO:0000256" key="9">
    <source>
        <dbReference type="SAM" id="MobiDB-lite"/>
    </source>
</evidence>
<sequence length="487" mass="56024">MVVNSATTDYDEDPKSHRDRYTSTTVDCDDASEDPRSSECVVCMEEHPTDQLIYFCSASYSKTTSESNTSHASHGYCDGCLVDGIRSATEGRYPFRCCGKTFNTNEYSCVSLSAEEKEAYEDMVVEINTPSPVYCSNPQCSSFIKPDMIQSDLAICLECSASTCKHCRQPYHPTVVCTQDQDTLKVLALGKKKGWKQCPMCNYMIELVRGCHIIKCRCSWSFCYECGASNKSSLDDRRHTWHRTCWGPPDHGYAAATAAVDDAVNPAIENGPPPEEQLQPRRNKPSVLRIIKDRWRNLGRGWKETWTEEKLRSQERSQERAREFRRELELERLMVRELALARRNEMEAERVLKLKLAREKARIGKAVQAEWDRNKPAINDNDNNNRIHDNQARARAMPQQNVQPQQQPPQEPRNRPAYRGRGYLWMGMMVSPSRPNQPENNNNDNYHQRARLRSEQISQQPRNPLDNHNTRERSIKTQPRARSNSLP</sequence>
<keyword evidence="8" id="KW-0862">Zinc</keyword>
<evidence type="ECO:0000256" key="2">
    <source>
        <dbReference type="ARBA" id="ARBA00012251"/>
    </source>
</evidence>
<dbReference type="SUPFAM" id="SSF57850">
    <property type="entry name" value="RING/U-box"/>
    <property type="match status" value="1"/>
</dbReference>